<accession>A0A5P6A941</accession>
<organism evidence="1">
    <name type="scientific">Raoultella planticola</name>
    <name type="common">Klebsiella planticola</name>
    <dbReference type="NCBI Taxonomy" id="575"/>
    <lineage>
        <taxon>Bacteria</taxon>
        <taxon>Pseudomonadati</taxon>
        <taxon>Pseudomonadota</taxon>
        <taxon>Gammaproteobacteria</taxon>
        <taxon>Enterobacterales</taxon>
        <taxon>Enterobacteriaceae</taxon>
        <taxon>Klebsiella/Raoultella group</taxon>
        <taxon>Raoultella</taxon>
    </lineage>
</organism>
<reference evidence="1" key="1">
    <citation type="submission" date="2018-05" db="EMBL/GenBank/DDBJ databases">
        <title>Bacterial isolates from healthy term breastfed infants carrying antibiotic resistance genes.</title>
        <authorList>
            <person name="Casaburi G."/>
        </authorList>
    </citation>
    <scope>NUCLEOTIDE SEQUENCE [LARGE SCALE GENOMIC DNA]</scope>
    <source>
        <strain evidence="1">7084_4</strain>
    </source>
</reference>
<dbReference type="AlphaFoldDB" id="A0A5P6A941"/>
<proteinExistence type="predicted"/>
<name>A0A5P6A941_RAOPL</name>
<protein>
    <submittedName>
        <fullName evidence="1">Uncharacterized protein</fullName>
    </submittedName>
</protein>
<gene>
    <name evidence="1" type="ORF">DMB90_02810</name>
</gene>
<dbReference type="EMBL" id="CP029752">
    <property type="protein sequence ID" value="QFG76448.1"/>
    <property type="molecule type" value="Genomic_DNA"/>
</dbReference>
<sequence>MPLNTRTLATELSELRDMALTPASKKHLVWHSGLSDAPRRSVSRVLNDLSVPLYDGIGTGGVIDYDSACVRYGGLAGWAMIGLRLKWPLMAPPASGFFSKVKMMHGQ</sequence>
<evidence type="ECO:0000313" key="1">
    <source>
        <dbReference type="EMBL" id="QFG76448.1"/>
    </source>
</evidence>